<proteinExistence type="predicted"/>
<dbReference type="OrthoDB" id="2902336at2"/>
<dbReference type="RefSeq" id="WP_088399733.1">
    <property type="nucleotide sequence ID" value="NZ_QLMI01000002.1"/>
</dbReference>
<evidence type="ECO:0000259" key="2">
    <source>
        <dbReference type="PROSITE" id="PS50943"/>
    </source>
</evidence>
<sequence length="88" mass="10199">MTTFDANSQKLNKKEFQIALGQRIKELREKKNISQTELGNLCDIERTNMNRIEAGNTNPTSYTLYRIAQKLEVDLPELFELKPGIQKK</sequence>
<dbReference type="Proteomes" id="UP000249620">
    <property type="component" value="Unassembled WGS sequence"/>
</dbReference>
<dbReference type="GO" id="GO:0003700">
    <property type="term" value="F:DNA-binding transcription factor activity"/>
    <property type="evidence" value="ECO:0007669"/>
    <property type="project" value="TreeGrafter"/>
</dbReference>
<dbReference type="AlphaFoldDB" id="A0A327YU76"/>
<dbReference type="PANTHER" id="PTHR46797:SF1">
    <property type="entry name" value="METHYLPHOSPHONATE SYNTHASE"/>
    <property type="match status" value="1"/>
</dbReference>
<dbReference type="InterPro" id="IPR050807">
    <property type="entry name" value="TransReg_Diox_bact_type"/>
</dbReference>
<comment type="caution">
    <text evidence="3">The sequence shown here is derived from an EMBL/GenBank/DDBJ whole genome shotgun (WGS) entry which is preliminary data.</text>
</comment>
<protein>
    <submittedName>
        <fullName evidence="3">DNA-binding XRE family transcriptional regulator</fullName>
    </submittedName>
</protein>
<dbReference type="GO" id="GO:0005829">
    <property type="term" value="C:cytosol"/>
    <property type="evidence" value="ECO:0007669"/>
    <property type="project" value="TreeGrafter"/>
</dbReference>
<gene>
    <name evidence="3" type="ORF">B0I03_10221</name>
</gene>
<keyword evidence="1 3" id="KW-0238">DNA-binding</keyword>
<dbReference type="CDD" id="cd00093">
    <property type="entry name" value="HTH_XRE"/>
    <property type="match status" value="1"/>
</dbReference>
<dbReference type="GO" id="GO:0003677">
    <property type="term" value="F:DNA binding"/>
    <property type="evidence" value="ECO:0007669"/>
    <property type="project" value="UniProtKB-KW"/>
</dbReference>
<dbReference type="SMART" id="SM00530">
    <property type="entry name" value="HTH_XRE"/>
    <property type="match status" value="1"/>
</dbReference>
<dbReference type="Gene3D" id="1.10.260.40">
    <property type="entry name" value="lambda repressor-like DNA-binding domains"/>
    <property type="match status" value="1"/>
</dbReference>
<feature type="domain" description="HTH cro/C1-type" evidence="2">
    <location>
        <begin position="24"/>
        <end position="78"/>
    </location>
</feature>
<dbReference type="InterPro" id="IPR001387">
    <property type="entry name" value="Cro/C1-type_HTH"/>
</dbReference>
<reference evidence="3 4" key="1">
    <citation type="submission" date="2018-06" db="EMBL/GenBank/DDBJ databases">
        <title>Genomic Encyclopedia of Type Strains, Phase III (KMG-III): the genomes of soil and plant-associated and newly described type strains.</title>
        <authorList>
            <person name="Whitman W."/>
        </authorList>
    </citation>
    <scope>NUCLEOTIDE SEQUENCE [LARGE SCALE GENOMIC DNA]</scope>
    <source>
        <strain evidence="3 4">CGMCC 1.12398</strain>
    </source>
</reference>
<organism evidence="3 4">
    <name type="scientific">Flavobacterium aquaticum</name>
    <dbReference type="NCBI Taxonomy" id="1236486"/>
    <lineage>
        <taxon>Bacteria</taxon>
        <taxon>Pseudomonadati</taxon>
        <taxon>Bacteroidota</taxon>
        <taxon>Flavobacteriia</taxon>
        <taxon>Flavobacteriales</taxon>
        <taxon>Flavobacteriaceae</taxon>
        <taxon>Flavobacterium</taxon>
    </lineage>
</organism>
<accession>A0A327YU76</accession>
<dbReference type="InterPro" id="IPR010982">
    <property type="entry name" value="Lambda_DNA-bd_dom_sf"/>
</dbReference>
<evidence type="ECO:0000313" key="3">
    <source>
        <dbReference type="EMBL" id="RAK24172.1"/>
    </source>
</evidence>
<dbReference type="SUPFAM" id="SSF47413">
    <property type="entry name" value="lambda repressor-like DNA-binding domains"/>
    <property type="match status" value="1"/>
</dbReference>
<dbReference type="EMBL" id="QLMI01000002">
    <property type="protein sequence ID" value="RAK24172.1"/>
    <property type="molecule type" value="Genomic_DNA"/>
</dbReference>
<keyword evidence="4" id="KW-1185">Reference proteome</keyword>
<dbReference type="PROSITE" id="PS50943">
    <property type="entry name" value="HTH_CROC1"/>
    <property type="match status" value="1"/>
</dbReference>
<evidence type="ECO:0000256" key="1">
    <source>
        <dbReference type="ARBA" id="ARBA00023125"/>
    </source>
</evidence>
<evidence type="ECO:0000313" key="4">
    <source>
        <dbReference type="Proteomes" id="UP000249620"/>
    </source>
</evidence>
<dbReference type="Pfam" id="PF12844">
    <property type="entry name" value="HTH_19"/>
    <property type="match status" value="1"/>
</dbReference>
<dbReference type="PANTHER" id="PTHR46797">
    <property type="entry name" value="HTH-TYPE TRANSCRIPTIONAL REGULATOR"/>
    <property type="match status" value="1"/>
</dbReference>
<name>A0A327YU76_9FLAO</name>